<organism evidence="9 10">
    <name type="scientific">Cohnella phaseoli</name>
    <dbReference type="NCBI Taxonomy" id="456490"/>
    <lineage>
        <taxon>Bacteria</taxon>
        <taxon>Bacillati</taxon>
        <taxon>Bacillota</taxon>
        <taxon>Bacilli</taxon>
        <taxon>Bacillales</taxon>
        <taxon>Paenibacillaceae</taxon>
        <taxon>Cohnella</taxon>
    </lineage>
</organism>
<feature type="transmembrane region" description="Helical" evidence="7">
    <location>
        <begin position="83"/>
        <end position="105"/>
    </location>
</feature>
<dbReference type="Proteomes" id="UP000256977">
    <property type="component" value="Unassembled WGS sequence"/>
</dbReference>
<evidence type="ECO:0000256" key="1">
    <source>
        <dbReference type="ARBA" id="ARBA00004651"/>
    </source>
</evidence>
<feature type="transmembrane region" description="Helical" evidence="7">
    <location>
        <begin position="117"/>
        <end position="138"/>
    </location>
</feature>
<reference evidence="9 10" key="1">
    <citation type="submission" date="2018-07" db="EMBL/GenBank/DDBJ databases">
        <title>Genomic Encyclopedia of Type Strains, Phase III (KMG-III): the genomes of soil and plant-associated and newly described type strains.</title>
        <authorList>
            <person name="Whitman W."/>
        </authorList>
    </citation>
    <scope>NUCLEOTIDE SEQUENCE [LARGE SCALE GENOMIC DNA]</scope>
    <source>
        <strain evidence="9 10">CECT 7287</strain>
    </source>
</reference>
<proteinExistence type="inferred from homology"/>
<comment type="similarity">
    <text evidence="7">Belongs to the binding-protein-dependent transport system permease family.</text>
</comment>
<dbReference type="PROSITE" id="PS50928">
    <property type="entry name" value="ABC_TM1"/>
    <property type="match status" value="1"/>
</dbReference>
<dbReference type="RefSeq" id="WP_246016597.1">
    <property type="nucleotide sequence ID" value="NZ_QRDZ01000015.1"/>
</dbReference>
<keyword evidence="5 7" id="KW-1133">Transmembrane helix</keyword>
<feature type="transmembrane region" description="Helical" evidence="7">
    <location>
        <begin position="213"/>
        <end position="237"/>
    </location>
</feature>
<dbReference type="EMBL" id="QRDZ01000015">
    <property type="protein sequence ID" value="RED75559.1"/>
    <property type="molecule type" value="Genomic_DNA"/>
</dbReference>
<evidence type="ECO:0000256" key="5">
    <source>
        <dbReference type="ARBA" id="ARBA00022989"/>
    </source>
</evidence>
<dbReference type="InterPro" id="IPR050809">
    <property type="entry name" value="UgpAE/MalFG_permease"/>
</dbReference>
<evidence type="ECO:0000256" key="6">
    <source>
        <dbReference type="ARBA" id="ARBA00023136"/>
    </source>
</evidence>
<dbReference type="CDD" id="cd06261">
    <property type="entry name" value="TM_PBP2"/>
    <property type="match status" value="1"/>
</dbReference>
<comment type="subcellular location">
    <subcellularLocation>
        <location evidence="1 7">Cell membrane</location>
        <topology evidence="1 7">Multi-pass membrane protein</topology>
    </subcellularLocation>
</comment>
<keyword evidence="4 7" id="KW-0812">Transmembrane</keyword>
<protein>
    <submittedName>
        <fullName evidence="9">Putative aldouronate transport system permease protein</fullName>
    </submittedName>
</protein>
<evidence type="ECO:0000256" key="3">
    <source>
        <dbReference type="ARBA" id="ARBA00022475"/>
    </source>
</evidence>
<dbReference type="AlphaFoldDB" id="A0A3D9JP30"/>
<feature type="domain" description="ABC transmembrane type-1" evidence="8">
    <location>
        <begin position="79"/>
        <end position="296"/>
    </location>
</feature>
<evidence type="ECO:0000313" key="9">
    <source>
        <dbReference type="EMBL" id="RED75559.1"/>
    </source>
</evidence>
<dbReference type="PANTHER" id="PTHR43227">
    <property type="entry name" value="BLL4140 PROTEIN"/>
    <property type="match status" value="1"/>
</dbReference>
<dbReference type="Pfam" id="PF00528">
    <property type="entry name" value="BPD_transp_1"/>
    <property type="match status" value="1"/>
</dbReference>
<feature type="transmembrane region" description="Helical" evidence="7">
    <location>
        <begin position="166"/>
        <end position="192"/>
    </location>
</feature>
<keyword evidence="10" id="KW-1185">Reference proteome</keyword>
<sequence>MKERTGIAVFIHSLWKFRFLTLMLVPTMAVLIVNNYLPMFGVFIAFKNINYIDGILGSPWVGFDNFAFLFNSGSIWRITRNTVGYSLAFMVFNTVLSVAIAVAINELRGRLAKTYQTFLIMPYFLSMIVVGYLAYAFLNADKGFLNSAFLGWFGIDPISWYSEKEYWPYILILVNAWKNVGIGAVIYIAAIAGIDHEYYEAALIDGASKAKQILHITLPLIQPIIVIMTILSMGSVFNTDFGLFYQVPMDSGALYPVTDTVDTYVYRVLMELNDIGMSSAAALAQSVLGFILVLLTNSAVRRINPEQALF</sequence>
<comment type="caution">
    <text evidence="9">The sequence shown here is derived from an EMBL/GenBank/DDBJ whole genome shotgun (WGS) entry which is preliminary data.</text>
</comment>
<keyword evidence="2 7" id="KW-0813">Transport</keyword>
<dbReference type="Gene3D" id="1.10.3720.10">
    <property type="entry name" value="MetI-like"/>
    <property type="match status" value="1"/>
</dbReference>
<gene>
    <name evidence="9" type="ORF">DFP98_115175</name>
</gene>
<accession>A0A3D9JP30</accession>
<name>A0A3D9JP30_9BACL</name>
<keyword evidence="3" id="KW-1003">Cell membrane</keyword>
<dbReference type="PANTHER" id="PTHR43227:SF11">
    <property type="entry name" value="BLL4140 PROTEIN"/>
    <property type="match status" value="1"/>
</dbReference>
<dbReference type="InterPro" id="IPR000515">
    <property type="entry name" value="MetI-like"/>
</dbReference>
<feature type="transmembrane region" description="Helical" evidence="7">
    <location>
        <begin position="20"/>
        <end position="46"/>
    </location>
</feature>
<evidence type="ECO:0000256" key="2">
    <source>
        <dbReference type="ARBA" id="ARBA00022448"/>
    </source>
</evidence>
<evidence type="ECO:0000256" key="4">
    <source>
        <dbReference type="ARBA" id="ARBA00022692"/>
    </source>
</evidence>
<dbReference type="GO" id="GO:0055085">
    <property type="term" value="P:transmembrane transport"/>
    <property type="evidence" value="ECO:0007669"/>
    <property type="project" value="InterPro"/>
</dbReference>
<dbReference type="SUPFAM" id="SSF161098">
    <property type="entry name" value="MetI-like"/>
    <property type="match status" value="1"/>
</dbReference>
<evidence type="ECO:0000259" key="8">
    <source>
        <dbReference type="PROSITE" id="PS50928"/>
    </source>
</evidence>
<feature type="transmembrane region" description="Helical" evidence="7">
    <location>
        <begin position="275"/>
        <end position="295"/>
    </location>
</feature>
<dbReference type="InterPro" id="IPR035906">
    <property type="entry name" value="MetI-like_sf"/>
</dbReference>
<dbReference type="GO" id="GO:0005886">
    <property type="term" value="C:plasma membrane"/>
    <property type="evidence" value="ECO:0007669"/>
    <property type="project" value="UniProtKB-SubCell"/>
</dbReference>
<evidence type="ECO:0000313" key="10">
    <source>
        <dbReference type="Proteomes" id="UP000256977"/>
    </source>
</evidence>
<evidence type="ECO:0000256" key="7">
    <source>
        <dbReference type="RuleBase" id="RU363032"/>
    </source>
</evidence>
<keyword evidence="6 7" id="KW-0472">Membrane</keyword>